<dbReference type="InterPro" id="IPR001128">
    <property type="entry name" value="Cyt_P450"/>
</dbReference>
<dbReference type="PANTHER" id="PTHR16199">
    <property type="entry name" value="CONDENSIN-2 COMPLEX SUBUNIT G2"/>
    <property type="match status" value="1"/>
</dbReference>
<dbReference type="EMBL" id="LR881466">
    <property type="protein sequence ID" value="CAD5316315.1"/>
    <property type="molecule type" value="Genomic_DNA"/>
</dbReference>
<dbReference type="InterPro" id="IPR016024">
    <property type="entry name" value="ARM-type_fold"/>
</dbReference>
<dbReference type="GO" id="GO:0005506">
    <property type="term" value="F:iron ion binding"/>
    <property type="evidence" value="ECO:0007669"/>
    <property type="project" value="InterPro"/>
</dbReference>
<evidence type="ECO:0000256" key="5">
    <source>
        <dbReference type="ARBA" id="ARBA00023002"/>
    </source>
</evidence>
<evidence type="ECO:0000256" key="3">
    <source>
        <dbReference type="ARBA" id="ARBA00022617"/>
    </source>
</evidence>
<dbReference type="SUPFAM" id="SSF48371">
    <property type="entry name" value="ARM repeat"/>
    <property type="match status" value="1"/>
</dbReference>
<evidence type="ECO:0000256" key="2">
    <source>
        <dbReference type="ARBA" id="ARBA00010617"/>
    </source>
</evidence>
<reference evidence="10 11" key="1">
    <citation type="submission" date="2020-09" db="EMBL/GenBank/DDBJ databases">
        <authorList>
            <person name="Ashkenazy H."/>
        </authorList>
    </citation>
    <scope>NUCLEOTIDE SEQUENCE [LARGE SCALE GENOMIC DNA]</scope>
    <source>
        <strain evidence="11">cv. Cdm-0</strain>
    </source>
</reference>
<dbReference type="Gene3D" id="1.25.10.10">
    <property type="entry name" value="Leucine-rich Repeat Variant"/>
    <property type="match status" value="1"/>
</dbReference>
<comment type="similarity">
    <text evidence="2">Belongs to the cytochrome P450 family.</text>
</comment>
<dbReference type="InterPro" id="IPR002401">
    <property type="entry name" value="Cyt_P450_E_grp-I"/>
</dbReference>
<feature type="region of interest" description="Disordered" evidence="9">
    <location>
        <begin position="579"/>
        <end position="605"/>
    </location>
</feature>
<keyword evidence="6 8" id="KW-0408">Iron</keyword>
<comment type="cofactor">
    <cofactor evidence="1 8">
        <name>heme</name>
        <dbReference type="ChEBI" id="CHEBI:30413"/>
    </cofactor>
</comment>
<keyword evidence="5" id="KW-0560">Oxidoreductase</keyword>
<feature type="binding site" description="axial binding residue" evidence="8">
    <location>
        <position position="455"/>
    </location>
    <ligand>
        <name>heme</name>
        <dbReference type="ChEBI" id="CHEBI:30413"/>
    </ligand>
    <ligandPart>
        <name>Fe</name>
        <dbReference type="ChEBI" id="CHEBI:18248"/>
    </ligandPart>
</feature>
<dbReference type="InterPro" id="IPR017972">
    <property type="entry name" value="Cyt_P450_CS"/>
</dbReference>
<keyword evidence="7" id="KW-0503">Monooxygenase</keyword>
<accession>A0A7G2E431</accession>
<sequence>MEIWLLILGSLFLSFLLNLLFFRLRDSSSLPLPPDPNYFPFIGTIQWLRQGLGGLNNYLRSVHHRLGPIITLRITSRPAIFVADRSLAHQALVLNGAVFADRPPAAPISKIISSNQHNISSCLYGATWRLLRRNLTSEILHPSRVRSYSHARRWVLEILFGRFGKNRGEEPIVVVDHLHYAMFALLVLMCFGDKLDEKQIKQVEYVQRRQLLGFSRFNILNLWPKFTKLILRKRWEEFFQMRREQHDVLLPLIRSRRKIVEERKKRSSEEEEDNKEYVQSYVDTLLELELPDEKRKLNEDEIVSLCSEFLNGGTDTTATALQWIMANLVKTPDIQKRLYEEIKSVVGEEAKEVEEEDAQKMPYLKAVVMEGLRRHPPGHFVLPHSVTEDTVLGGYKVPKKGTINFMVAEIGRDPKVWEEPMAFKPERFMGEEEAVDITGSRGIKMMPFGAGRRICPGIGLAMLHLEYYVANMVREFEWKEVQGHEVDLTEKLEFTVVMKHPLKALAKRLRSSLKTSAEEFLSSAVKLTLKSSKPSLKTIINAVKPSSDLSSSLPLALHNSILHHTESFQKLLDEVNNNNPYIPSPSNSPPTKRHRGTTGTLPDSDLDQRKRQILASLQILSHVVHLCLLNPKKAFPTSDLLPAAQALHNNLRLFESDSVLCLEIAGICECWWKEGLVGRESLISQSLPFLLSRSLTLKKKVDVHRVYMLREAFTLFDFEDESIEDLRMLLMRCVVSPLYVKTEDGQRFVSFAFGLSRQLMKSGLAVVKAQIPLGSKSVLEGFGGILFRAWKEVELDLKGEIEDGFLQGIIDSAIHASSCAFAASLRRVLGGFISQRTTQGVEKLLFTLAEPMIFRSLQVANSNVRLNALHLLLDLFPMEDPDARKEAKDTLLDKQFYLLEKLLSDECPDVRSVAVEGLCRVFYLFWEVIPSATITKVLTKIFDDMSHESCSEVRLSTVNGITYLLANPQSHGILKVILPRLGHLMLDSVTSVRVAMVDLLLLIRDVRAFQFNTVVNLDVLLSVLASDQTHVAKGIARLLIPSYFPSRKRAEEGCQRCRTLINRNPMAGARFCEFLVSLGATVKSVLHLVGFFLNSVLSGDKLLENQTEGLLRAAYYLCKDLVADSGCMASLKELLPGEKLKSLLAFAPTAQAQSSVIDIITMVSPDIVSEVLEDCMNLVVNCGGLPSDAGRQTELRSVHKLLLSSNAFCDLIGTFTSIMQKTAYRCQINFGYEVERKNVQFMKRKKSKSSGKSSVRWKHVSGKNAISFEEDYSVAVGIAWQIKDLLTTEDARKSLLESDIEELLLSLKVVSQTSILQATCCKYMDVNPVLAYTSLSLHMALQNLNKDAQKNDMRIAEDIMDQTMDHILVCTDELFKAGDIGTLGTTSPEANLSKKPTTSNGNQPKRRHSNAGDDASEGSKEGGVLNKVKMLTAIFKFFVESTEMGLASHFQASMFKFTSAYLKYVISIFNDHSTGKLEFEDADMKAMILCTKSSTSYAGKFINLVMRHATEASRPFFESFDLANDLLDLFTMVEKSLGSAYASRIVSALNPWIPDLVLALGPCFINNDNEESSYTSSFNHIKLCFPSWLLTCAKIELHEINKEDVTETSGFLALKKLRNTIFTLVKGNTKVVDAIGYVLLLCLAVCIEKRDYNTALGLLHLVCVKLVGSEDREWKELDTMLVLLPRIYPIIEREIGEGRDEDEVKTLEAARELLQPVWMYHVYETGRFHMMDEEEE</sequence>
<feature type="region of interest" description="Disordered" evidence="9">
    <location>
        <begin position="1386"/>
        <end position="1420"/>
    </location>
</feature>
<dbReference type="PRINTS" id="PR00463">
    <property type="entry name" value="EP450I"/>
</dbReference>
<evidence type="ECO:0000256" key="8">
    <source>
        <dbReference type="PIRSR" id="PIRSR602401-1"/>
    </source>
</evidence>
<keyword evidence="4 8" id="KW-0479">Metal-binding</keyword>
<name>A0A7G2E431_ARATH</name>
<dbReference type="PRINTS" id="PR00385">
    <property type="entry name" value="P450"/>
</dbReference>
<dbReference type="Pfam" id="PF00067">
    <property type="entry name" value="p450"/>
    <property type="match status" value="1"/>
</dbReference>
<dbReference type="PANTHER" id="PTHR16199:SF4">
    <property type="entry name" value="CONDENSIN-2 COMPLEX SUBUNIT G2"/>
    <property type="match status" value="1"/>
</dbReference>
<dbReference type="SUPFAM" id="SSF48264">
    <property type="entry name" value="Cytochrome P450"/>
    <property type="match status" value="1"/>
</dbReference>
<organism evidence="10 11">
    <name type="scientific">Arabidopsis thaliana</name>
    <name type="common">Mouse-ear cress</name>
    <dbReference type="NCBI Taxonomy" id="3702"/>
    <lineage>
        <taxon>Eukaryota</taxon>
        <taxon>Viridiplantae</taxon>
        <taxon>Streptophyta</taxon>
        <taxon>Embryophyta</taxon>
        <taxon>Tracheophyta</taxon>
        <taxon>Spermatophyta</taxon>
        <taxon>Magnoliopsida</taxon>
        <taxon>eudicotyledons</taxon>
        <taxon>Gunneridae</taxon>
        <taxon>Pentapetalae</taxon>
        <taxon>rosids</taxon>
        <taxon>malvids</taxon>
        <taxon>Brassicales</taxon>
        <taxon>Brassicaceae</taxon>
        <taxon>Camelineae</taxon>
        <taxon>Arabidopsis</taxon>
    </lineage>
</organism>
<dbReference type="FunFam" id="1.10.630.10:FF:000012">
    <property type="entry name" value="Cytochrome P450 family protein"/>
    <property type="match status" value="1"/>
</dbReference>
<evidence type="ECO:0000256" key="6">
    <source>
        <dbReference type="ARBA" id="ARBA00023004"/>
    </source>
</evidence>
<dbReference type="GO" id="GO:0020037">
    <property type="term" value="F:heme binding"/>
    <property type="evidence" value="ECO:0007669"/>
    <property type="project" value="InterPro"/>
</dbReference>
<dbReference type="GO" id="GO:0004497">
    <property type="term" value="F:monooxygenase activity"/>
    <property type="evidence" value="ECO:0007669"/>
    <property type="project" value="UniProtKB-KW"/>
</dbReference>
<proteinExistence type="inferred from homology"/>
<gene>
    <name evidence="10" type="ORF">AT9943_LOCUS4640</name>
</gene>
<dbReference type="Proteomes" id="UP000516314">
    <property type="component" value="Chromosome 1"/>
</dbReference>
<dbReference type="Gene3D" id="1.10.630.10">
    <property type="entry name" value="Cytochrome P450"/>
    <property type="match status" value="1"/>
</dbReference>
<evidence type="ECO:0000256" key="7">
    <source>
        <dbReference type="ARBA" id="ARBA00023033"/>
    </source>
</evidence>
<dbReference type="CDD" id="cd11075">
    <property type="entry name" value="CYP77_89"/>
    <property type="match status" value="1"/>
</dbReference>
<dbReference type="Pfam" id="PF12422">
    <property type="entry name" value="Condensin2nSMC"/>
    <property type="match status" value="1"/>
</dbReference>
<keyword evidence="3 8" id="KW-0349">Heme</keyword>
<dbReference type="InterPro" id="IPR036396">
    <property type="entry name" value="Cyt_P450_sf"/>
</dbReference>
<protein>
    <submittedName>
        <fullName evidence="10">(thale cress) hypothetical protein</fullName>
    </submittedName>
</protein>
<evidence type="ECO:0000313" key="11">
    <source>
        <dbReference type="Proteomes" id="UP000516314"/>
    </source>
</evidence>
<dbReference type="GO" id="GO:0005634">
    <property type="term" value="C:nucleus"/>
    <property type="evidence" value="ECO:0007669"/>
    <property type="project" value="InterPro"/>
</dbReference>
<evidence type="ECO:0000256" key="1">
    <source>
        <dbReference type="ARBA" id="ARBA00001971"/>
    </source>
</evidence>
<dbReference type="InterPro" id="IPR011989">
    <property type="entry name" value="ARM-like"/>
</dbReference>
<evidence type="ECO:0000256" key="4">
    <source>
        <dbReference type="ARBA" id="ARBA00022723"/>
    </source>
</evidence>
<dbReference type="FunFam" id="1.25.10.10:FF:001351">
    <property type="entry name" value="ARM repeat superfamily protein"/>
    <property type="match status" value="1"/>
</dbReference>
<evidence type="ECO:0000256" key="9">
    <source>
        <dbReference type="SAM" id="MobiDB-lite"/>
    </source>
</evidence>
<feature type="compositionally biased region" description="Polar residues" evidence="9">
    <location>
        <begin position="1386"/>
        <end position="1403"/>
    </location>
</feature>
<dbReference type="GO" id="GO:0016705">
    <property type="term" value="F:oxidoreductase activity, acting on paired donors, with incorporation or reduction of molecular oxygen"/>
    <property type="evidence" value="ECO:0007669"/>
    <property type="project" value="InterPro"/>
</dbReference>
<dbReference type="InterPro" id="IPR024741">
    <property type="entry name" value="Condensin2_G2"/>
</dbReference>
<dbReference type="PROSITE" id="PS00086">
    <property type="entry name" value="CYTOCHROME_P450"/>
    <property type="match status" value="1"/>
</dbReference>
<evidence type="ECO:0000313" key="10">
    <source>
        <dbReference type="EMBL" id="CAD5316315.1"/>
    </source>
</evidence>